<keyword evidence="7" id="KW-1185">Reference proteome</keyword>
<comment type="subcellular location">
    <subcellularLocation>
        <location evidence="5">Cytoplasm</location>
    </subcellularLocation>
</comment>
<dbReference type="GO" id="GO:0042802">
    <property type="term" value="F:identical protein binding"/>
    <property type="evidence" value="ECO:0007669"/>
    <property type="project" value="TreeGrafter"/>
</dbReference>
<dbReference type="GO" id="GO:0006526">
    <property type="term" value="P:L-arginine biosynthetic process"/>
    <property type="evidence" value="ECO:0007669"/>
    <property type="project" value="UniProtKB-UniRule"/>
</dbReference>
<dbReference type="Proteomes" id="UP000093391">
    <property type="component" value="Chromosome"/>
</dbReference>
<dbReference type="Gene3D" id="3.40.640.10">
    <property type="entry name" value="Type I PLP-dependent aspartate aminotransferase-like (Major domain)"/>
    <property type="match status" value="1"/>
</dbReference>
<comment type="pathway">
    <text evidence="5">Amino-acid biosynthesis; L-arginine biosynthesis; N(2)-acetyl-L-ornithine from L-glutamate: step 4/4.</text>
</comment>
<gene>
    <name evidence="5" type="primary">argD</name>
    <name evidence="6" type="ORF">BFG52_11850</name>
</gene>
<evidence type="ECO:0000256" key="2">
    <source>
        <dbReference type="ARBA" id="ARBA00022605"/>
    </source>
</evidence>
<keyword evidence="5" id="KW-0055">Arginine biosynthesis</keyword>
<keyword evidence="1 5" id="KW-0032">Aminotransferase</keyword>
<comment type="similarity">
    <text evidence="5">Belongs to the class-III pyridoxal-phosphate-dependent aminotransferase family. ArgD subfamily.</text>
</comment>
<dbReference type="PANTHER" id="PTHR11986:SF79">
    <property type="entry name" value="ACETYLORNITHINE AMINOTRANSFERASE, MITOCHONDRIAL"/>
    <property type="match status" value="1"/>
</dbReference>
<dbReference type="STRING" id="1789224.BFG52_11850"/>
<protein>
    <recommendedName>
        <fullName evidence="5">Acetylornithine aminotransferase</fullName>
        <shortName evidence="5">ACOAT</shortName>
        <ecNumber evidence="5">2.6.1.11</ecNumber>
    </recommendedName>
</protein>
<comment type="subunit">
    <text evidence="5">Homodimer.</text>
</comment>
<proteinExistence type="inferred from homology"/>
<dbReference type="EC" id="2.6.1.11" evidence="5"/>
<reference evidence="6 7" key="1">
    <citation type="submission" date="2016-08" db="EMBL/GenBank/DDBJ databases">
        <authorList>
            <person name="Seilhamer J.J."/>
        </authorList>
    </citation>
    <scope>NUCLEOTIDE SEQUENCE [LARGE SCALE GENOMIC DNA]</scope>
    <source>
        <strain evidence="6 7">BRTC-1</strain>
    </source>
</reference>
<evidence type="ECO:0000256" key="4">
    <source>
        <dbReference type="ARBA" id="ARBA00022898"/>
    </source>
</evidence>
<dbReference type="InterPro" id="IPR049704">
    <property type="entry name" value="Aminotrans_3_PPA_site"/>
</dbReference>
<keyword evidence="4 5" id="KW-0663">Pyridoxal phosphate</keyword>
<evidence type="ECO:0000256" key="1">
    <source>
        <dbReference type="ARBA" id="ARBA00022576"/>
    </source>
</evidence>
<feature type="binding site" evidence="5">
    <location>
        <position position="286"/>
    </location>
    <ligand>
        <name>N(2)-acetyl-L-ornithine</name>
        <dbReference type="ChEBI" id="CHEBI:57805"/>
    </ligand>
</feature>
<dbReference type="InterPro" id="IPR004636">
    <property type="entry name" value="AcOrn/SuccOrn_fam"/>
</dbReference>
<dbReference type="InterPro" id="IPR015421">
    <property type="entry name" value="PyrdxlP-dep_Trfase_major"/>
</dbReference>
<keyword evidence="2 5" id="KW-0028">Amino-acid biosynthesis</keyword>
<dbReference type="UniPathway" id="UPA00068">
    <property type="reaction ID" value="UER00109"/>
</dbReference>
<dbReference type="PANTHER" id="PTHR11986">
    <property type="entry name" value="AMINOTRANSFERASE CLASS III"/>
    <property type="match status" value="1"/>
</dbReference>
<comment type="cofactor">
    <cofactor evidence="5">
        <name>pyridoxal 5'-phosphate</name>
        <dbReference type="ChEBI" id="CHEBI:597326"/>
    </cofactor>
    <text evidence="5">Binds 1 pyridoxal phosphate per subunit.</text>
</comment>
<dbReference type="InterPro" id="IPR015424">
    <property type="entry name" value="PyrdxlP-dep_Trfase"/>
</dbReference>
<keyword evidence="5" id="KW-0963">Cytoplasm</keyword>
<dbReference type="NCBIfam" id="NF002325">
    <property type="entry name" value="PRK01278.1"/>
    <property type="match status" value="1"/>
</dbReference>
<dbReference type="FunFam" id="3.40.640.10:FF:000004">
    <property type="entry name" value="Acetylornithine aminotransferase"/>
    <property type="match status" value="1"/>
</dbReference>
<dbReference type="GO" id="GO:0030170">
    <property type="term" value="F:pyridoxal phosphate binding"/>
    <property type="evidence" value="ECO:0007669"/>
    <property type="project" value="InterPro"/>
</dbReference>
<evidence type="ECO:0000313" key="7">
    <source>
        <dbReference type="Proteomes" id="UP000093391"/>
    </source>
</evidence>
<dbReference type="PROSITE" id="PS00600">
    <property type="entry name" value="AA_TRANSFER_CLASS_3"/>
    <property type="match status" value="1"/>
</dbReference>
<dbReference type="Gene3D" id="3.90.1150.10">
    <property type="entry name" value="Aspartate Aminotransferase, domain 1"/>
    <property type="match status" value="1"/>
</dbReference>
<keyword evidence="3 5" id="KW-0808">Transferase</keyword>
<feature type="modified residue" description="N6-(pyridoxal phosphate)lysine" evidence="5">
    <location>
        <position position="258"/>
    </location>
</feature>
<dbReference type="SUPFAM" id="SSF53383">
    <property type="entry name" value="PLP-dependent transferases"/>
    <property type="match status" value="1"/>
</dbReference>
<sequence length="407" mass="43767">MNNPNLAPVQVDQPSHLMPVFGRQPISFVRGQGCYLYTADGTEYFDALTGIAVCGLGHAHPVIAEAIAEQAHTLLHTSNLYEVPWQTAAAQKLAAVSAMEEVFFSNSGAESNEAAIKIARKYGHQQGIALPKIIVAEKSFHGRTLATLSATGNKKVQQGFEPLVEGFIRVPFGDIEAIQEAALQHPDIVAILVEPIQGEGGINTAPQGFNYLNQLRDICDQQQWLLMLDEVQTGNGRTGQYFAYQHSGILPDVVTTAKGLGNGFPIGAVMTQGRAVGVLGAGNHGSTYSGTALGSRVVYTVIDLIEKEQIIANAANMGQYLVKQLQQQLAQHAIQVRGFGLMIGIELPQDCAALVDIARDQHQLIINVTAGNVIRLLPALNITQAQCDDLTQRLVALIQNHLAENAQ</sequence>
<comment type="catalytic activity">
    <reaction evidence="5">
        <text>N(2)-acetyl-L-ornithine + 2-oxoglutarate = N-acetyl-L-glutamate 5-semialdehyde + L-glutamate</text>
        <dbReference type="Rhea" id="RHEA:18049"/>
        <dbReference type="ChEBI" id="CHEBI:16810"/>
        <dbReference type="ChEBI" id="CHEBI:29123"/>
        <dbReference type="ChEBI" id="CHEBI:29985"/>
        <dbReference type="ChEBI" id="CHEBI:57805"/>
        <dbReference type="EC" id="2.6.1.11"/>
    </reaction>
</comment>
<organism evidence="6 7">
    <name type="scientific">Acinetobacter larvae</name>
    <dbReference type="NCBI Taxonomy" id="1789224"/>
    <lineage>
        <taxon>Bacteria</taxon>
        <taxon>Pseudomonadati</taxon>
        <taxon>Pseudomonadota</taxon>
        <taxon>Gammaproteobacteria</taxon>
        <taxon>Moraxellales</taxon>
        <taxon>Moraxellaceae</taxon>
        <taxon>Acinetobacter</taxon>
    </lineage>
</organism>
<dbReference type="HAMAP" id="MF_01107">
    <property type="entry name" value="ArgD_aminotrans_3"/>
    <property type="match status" value="1"/>
</dbReference>
<accession>A0A1B2M197</accession>
<dbReference type="InterPro" id="IPR050103">
    <property type="entry name" value="Class-III_PLP-dep_AT"/>
</dbReference>
<evidence type="ECO:0000313" key="6">
    <source>
        <dbReference type="EMBL" id="AOA58974.1"/>
    </source>
</evidence>
<dbReference type="GO" id="GO:0005737">
    <property type="term" value="C:cytoplasm"/>
    <property type="evidence" value="ECO:0007669"/>
    <property type="project" value="UniProtKB-SubCell"/>
</dbReference>
<evidence type="ECO:0000256" key="3">
    <source>
        <dbReference type="ARBA" id="ARBA00022679"/>
    </source>
</evidence>
<dbReference type="RefSeq" id="WP_067556444.1">
    <property type="nucleotide sequence ID" value="NZ_CP016895.1"/>
</dbReference>
<name>A0A1B2M197_9GAMM</name>
<feature type="binding site" evidence="5">
    <location>
        <begin position="229"/>
        <end position="232"/>
    </location>
    <ligand>
        <name>pyridoxal 5'-phosphate</name>
        <dbReference type="ChEBI" id="CHEBI:597326"/>
    </ligand>
</feature>
<dbReference type="CDD" id="cd00610">
    <property type="entry name" value="OAT_like"/>
    <property type="match status" value="1"/>
</dbReference>
<feature type="binding site" evidence="5">
    <location>
        <position position="287"/>
    </location>
    <ligand>
        <name>pyridoxal 5'-phosphate</name>
        <dbReference type="ChEBI" id="CHEBI:597326"/>
    </ligand>
</feature>
<dbReference type="AlphaFoldDB" id="A0A1B2M197"/>
<dbReference type="InterPro" id="IPR015422">
    <property type="entry name" value="PyrdxlP-dep_Trfase_small"/>
</dbReference>
<feature type="binding site" evidence="5">
    <location>
        <begin position="108"/>
        <end position="109"/>
    </location>
    <ligand>
        <name>pyridoxal 5'-phosphate</name>
        <dbReference type="ChEBI" id="CHEBI:597326"/>
    </ligand>
</feature>
<dbReference type="PIRSF" id="PIRSF000521">
    <property type="entry name" value="Transaminase_4ab_Lys_Orn"/>
    <property type="match status" value="1"/>
</dbReference>
<dbReference type="OrthoDB" id="9801052at2"/>
<feature type="binding site" evidence="5">
    <location>
        <position position="143"/>
    </location>
    <ligand>
        <name>N(2)-acetyl-L-ornithine</name>
        <dbReference type="ChEBI" id="CHEBI:57805"/>
    </ligand>
</feature>
<dbReference type="GO" id="GO:0003992">
    <property type="term" value="F:N2-acetyl-L-ornithine:2-oxoglutarate 5-aminotransferase activity"/>
    <property type="evidence" value="ECO:0007669"/>
    <property type="project" value="UniProtKB-UniRule"/>
</dbReference>
<comment type="miscellaneous">
    <text evidence="5">May also have succinyldiaminopimelate aminotransferase activity, thus carrying out the corresponding step in lysine biosynthesis.</text>
</comment>
<dbReference type="EMBL" id="CP016895">
    <property type="protein sequence ID" value="AOA58974.1"/>
    <property type="molecule type" value="Genomic_DNA"/>
</dbReference>
<dbReference type="NCBIfam" id="TIGR00707">
    <property type="entry name" value="argD"/>
    <property type="match status" value="1"/>
</dbReference>
<dbReference type="KEGG" id="ala:BFG52_11850"/>
<dbReference type="Pfam" id="PF00202">
    <property type="entry name" value="Aminotran_3"/>
    <property type="match status" value="1"/>
</dbReference>
<feature type="binding site" evidence="5">
    <location>
        <position position="140"/>
    </location>
    <ligand>
        <name>pyridoxal 5'-phosphate</name>
        <dbReference type="ChEBI" id="CHEBI:597326"/>
    </ligand>
</feature>
<evidence type="ECO:0000256" key="5">
    <source>
        <dbReference type="HAMAP-Rule" id="MF_01107"/>
    </source>
</evidence>
<dbReference type="InterPro" id="IPR005814">
    <property type="entry name" value="Aminotrans_3"/>
</dbReference>